<dbReference type="GO" id="GO:0031640">
    <property type="term" value="P:killing of cells of another organism"/>
    <property type="evidence" value="ECO:0007669"/>
    <property type="project" value="UniProtKB-KW"/>
</dbReference>
<keyword evidence="3" id="KW-0929">Antimicrobial</keyword>
<dbReference type="InterPro" id="IPR008597">
    <property type="entry name" value="Invert_lysozyme"/>
</dbReference>
<keyword evidence="6 8" id="KW-1015">Disulfide bond</keyword>
<keyword evidence="4" id="KW-0081">Bacteriolytic enzyme</keyword>
<evidence type="ECO:0000313" key="10">
    <source>
        <dbReference type="Proteomes" id="UP001208570"/>
    </source>
</evidence>
<comment type="catalytic activity">
    <reaction evidence="1">
        <text>Hydrolysis of (1-&gt;4)-beta-linkages between N-acetylmuramic acid and N-acetyl-D-glucosamine residues in a peptidoglycan and between N-acetyl-D-glucosamine residues in chitodextrins.</text>
        <dbReference type="EC" id="3.2.1.17"/>
    </reaction>
</comment>
<dbReference type="GO" id="GO:0003796">
    <property type="term" value="F:lysozyme activity"/>
    <property type="evidence" value="ECO:0007669"/>
    <property type="project" value="UniProtKB-EC"/>
</dbReference>
<evidence type="ECO:0000256" key="6">
    <source>
        <dbReference type="ARBA" id="ARBA00023157"/>
    </source>
</evidence>
<feature type="disulfide bond" evidence="8">
    <location>
        <begin position="79"/>
        <end position="85"/>
    </location>
</feature>
<evidence type="ECO:0000256" key="7">
    <source>
        <dbReference type="ARBA" id="ARBA00023295"/>
    </source>
</evidence>
<evidence type="ECO:0000256" key="2">
    <source>
        <dbReference type="ARBA" id="ARBA00012732"/>
    </source>
</evidence>
<name>A0AAD9NHB9_9ANNE</name>
<dbReference type="EC" id="3.2.1.17" evidence="2"/>
<evidence type="ECO:0000313" key="9">
    <source>
        <dbReference type="EMBL" id="KAK2170080.1"/>
    </source>
</evidence>
<evidence type="ECO:0000256" key="3">
    <source>
        <dbReference type="ARBA" id="ARBA00022529"/>
    </source>
</evidence>
<evidence type="ECO:0000256" key="1">
    <source>
        <dbReference type="ARBA" id="ARBA00000632"/>
    </source>
</evidence>
<dbReference type="PANTHER" id="PTHR11195:SF13">
    <property type="entry name" value="INVERTEBRATE-TYPE LYSOZYME 2-RELATED"/>
    <property type="match status" value="1"/>
</dbReference>
<evidence type="ECO:0000256" key="8">
    <source>
        <dbReference type="PIRSR" id="PIRSR608597-3"/>
    </source>
</evidence>
<dbReference type="EMBL" id="JAODUP010000004">
    <property type="protein sequence ID" value="KAK2170080.1"/>
    <property type="molecule type" value="Genomic_DNA"/>
</dbReference>
<organism evidence="9 10">
    <name type="scientific">Paralvinella palmiformis</name>
    <dbReference type="NCBI Taxonomy" id="53620"/>
    <lineage>
        <taxon>Eukaryota</taxon>
        <taxon>Metazoa</taxon>
        <taxon>Spiralia</taxon>
        <taxon>Lophotrochozoa</taxon>
        <taxon>Annelida</taxon>
        <taxon>Polychaeta</taxon>
        <taxon>Sedentaria</taxon>
        <taxon>Canalipalpata</taxon>
        <taxon>Terebellida</taxon>
        <taxon>Terebelliformia</taxon>
        <taxon>Alvinellidae</taxon>
        <taxon>Paralvinella</taxon>
    </lineage>
</organism>
<dbReference type="Proteomes" id="UP001208570">
    <property type="component" value="Unassembled WGS sequence"/>
</dbReference>
<dbReference type="GO" id="GO:0042742">
    <property type="term" value="P:defense response to bacterium"/>
    <property type="evidence" value="ECO:0007669"/>
    <property type="project" value="UniProtKB-KW"/>
</dbReference>
<evidence type="ECO:0000256" key="4">
    <source>
        <dbReference type="ARBA" id="ARBA00022638"/>
    </source>
</evidence>
<keyword evidence="10" id="KW-1185">Reference proteome</keyword>
<dbReference type="Pfam" id="PF05497">
    <property type="entry name" value="Destabilase"/>
    <property type="match status" value="1"/>
</dbReference>
<dbReference type="PANTHER" id="PTHR11195">
    <property type="entry name" value="DESTABILASE-RELATED"/>
    <property type="match status" value="1"/>
</dbReference>
<evidence type="ECO:0000256" key="5">
    <source>
        <dbReference type="ARBA" id="ARBA00022801"/>
    </source>
</evidence>
<gene>
    <name evidence="9" type="ORF">LSH36_4g00036</name>
</gene>
<dbReference type="Gene3D" id="1.10.530.10">
    <property type="match status" value="1"/>
</dbReference>
<accession>A0AAD9NHB9</accession>
<dbReference type="PROSITE" id="PS51909">
    <property type="entry name" value="LYSOZYME_I"/>
    <property type="match status" value="1"/>
</dbReference>
<proteinExistence type="predicted"/>
<reference evidence="9" key="1">
    <citation type="journal article" date="2023" name="Mol. Biol. Evol.">
        <title>Third-Generation Sequencing Reveals the Adaptive Role of the Epigenome in Three Deep-Sea Polychaetes.</title>
        <authorList>
            <person name="Perez M."/>
            <person name="Aroh O."/>
            <person name="Sun Y."/>
            <person name="Lan Y."/>
            <person name="Juniper S.K."/>
            <person name="Young C.R."/>
            <person name="Angers B."/>
            <person name="Qian P.Y."/>
        </authorList>
    </citation>
    <scope>NUCLEOTIDE SEQUENCE</scope>
    <source>
        <strain evidence="9">P08H-3</strain>
    </source>
</reference>
<keyword evidence="7" id="KW-0326">Glycosidase</keyword>
<dbReference type="AlphaFoldDB" id="A0AAD9NHB9"/>
<feature type="disulfide bond" evidence="8">
    <location>
        <begin position="40"/>
        <end position="49"/>
    </location>
</feature>
<sequence length="147" mass="16333">METGTNNDKSGTTCLLALEYNRKYPSLIQTEGCMAYDGRCYWDVYSDSCGPFAIKIEYWCDANNISPCTSDYDQQFRDCAMYYDCSVVTVNGYMCRYGEYCTGGVTPTCEDFARIHNGGPNGCTCDCTDGYWDLVNSCCADKPGGCD</sequence>
<keyword evidence="5" id="KW-0378">Hydrolase</keyword>
<comment type="caution">
    <text evidence="9">The sequence shown here is derived from an EMBL/GenBank/DDBJ whole genome shotgun (WGS) entry which is preliminary data.</text>
</comment>
<protein>
    <recommendedName>
        <fullName evidence="2">lysozyme</fullName>
        <ecNumber evidence="2">3.2.1.17</ecNumber>
    </recommendedName>
</protein>